<accession>A0A5B7SXW8</accession>
<evidence type="ECO:0000313" key="2">
    <source>
        <dbReference type="Proteomes" id="UP000310017"/>
    </source>
</evidence>
<dbReference type="EMBL" id="CP040710">
    <property type="protein sequence ID" value="QCX01938.1"/>
    <property type="molecule type" value="Genomic_DNA"/>
</dbReference>
<name>A0A5B7SXW8_9FLAO</name>
<protein>
    <submittedName>
        <fullName evidence="1">Uncharacterized protein</fullName>
    </submittedName>
</protein>
<dbReference type="KEGG" id="asag:FGM00_18125"/>
<organism evidence="1 2">
    <name type="scientific">Aggregatimonas sangjinii</name>
    <dbReference type="NCBI Taxonomy" id="2583587"/>
    <lineage>
        <taxon>Bacteria</taxon>
        <taxon>Pseudomonadati</taxon>
        <taxon>Bacteroidota</taxon>
        <taxon>Flavobacteriia</taxon>
        <taxon>Flavobacteriales</taxon>
        <taxon>Flavobacteriaceae</taxon>
        <taxon>Aggregatimonas</taxon>
    </lineage>
</organism>
<proteinExistence type="predicted"/>
<evidence type="ECO:0000313" key="1">
    <source>
        <dbReference type="EMBL" id="QCX01938.1"/>
    </source>
</evidence>
<dbReference type="PROSITE" id="PS51257">
    <property type="entry name" value="PROKAR_LIPOPROTEIN"/>
    <property type="match status" value="1"/>
</dbReference>
<sequence length="243" mass="27523">MKKAIIFGTLAIGTLLFTSCETECEEVVTKNITVLVDATDSLLIDKAKHELRKENFEQLVNQELGLTDNPKCFTVNYDFGIISTQSYYNPNSTALSHTDWGQARNKLVIGWRDFYASHEENLKSLDSVGMMESTSLFPTLIKAINKTEGTIIVVSDLIENNPAVNFYKNPPITPEQMDTAYDKMVQYYLPDNLHHKDKRQVIFIVMSEPKNDAVVHKARAFWKYTLEENLGLNVSFADGISTL</sequence>
<dbReference type="Proteomes" id="UP000310017">
    <property type="component" value="Chromosome"/>
</dbReference>
<gene>
    <name evidence="1" type="ORF">FGM00_18125</name>
</gene>
<keyword evidence="2" id="KW-1185">Reference proteome</keyword>
<dbReference type="RefSeq" id="WP_138854275.1">
    <property type="nucleotide sequence ID" value="NZ_CP040710.1"/>
</dbReference>
<dbReference type="AlphaFoldDB" id="A0A5B7SXW8"/>
<dbReference type="OrthoDB" id="1424898at2"/>
<reference evidence="1 2" key="1">
    <citation type="submission" date="2019-05" db="EMBL/GenBank/DDBJ databases">
        <title>Genome sequencing of F202Z8.</title>
        <authorList>
            <person name="Kwon Y.M."/>
        </authorList>
    </citation>
    <scope>NUCLEOTIDE SEQUENCE [LARGE SCALE GENOMIC DNA]</scope>
    <source>
        <strain evidence="1 2">F202Z8</strain>
    </source>
</reference>